<dbReference type="InterPro" id="IPR036259">
    <property type="entry name" value="MFS_trans_sf"/>
</dbReference>
<evidence type="ECO:0000256" key="3">
    <source>
        <dbReference type="ARBA" id="ARBA00022448"/>
    </source>
</evidence>
<feature type="transmembrane region" description="Helical" evidence="8">
    <location>
        <begin position="110"/>
        <end position="126"/>
    </location>
</feature>
<dbReference type="PROSITE" id="PS50850">
    <property type="entry name" value="MFS"/>
    <property type="match status" value="1"/>
</dbReference>
<evidence type="ECO:0000313" key="10">
    <source>
        <dbReference type="EMBL" id="OJJ80670.1"/>
    </source>
</evidence>
<dbReference type="OrthoDB" id="5296287at2759"/>
<feature type="transmembrane region" description="Helical" evidence="8">
    <location>
        <begin position="166"/>
        <end position="187"/>
    </location>
</feature>
<organism evidence="10 11">
    <name type="scientific">Aspergillus glaucus CBS 516.65</name>
    <dbReference type="NCBI Taxonomy" id="1160497"/>
    <lineage>
        <taxon>Eukaryota</taxon>
        <taxon>Fungi</taxon>
        <taxon>Dikarya</taxon>
        <taxon>Ascomycota</taxon>
        <taxon>Pezizomycotina</taxon>
        <taxon>Eurotiomycetes</taxon>
        <taxon>Eurotiomycetidae</taxon>
        <taxon>Eurotiales</taxon>
        <taxon>Aspergillaceae</taxon>
        <taxon>Aspergillus</taxon>
        <taxon>Aspergillus subgen. Aspergillus</taxon>
    </lineage>
</organism>
<accession>A0A1L9V9U5</accession>
<dbReference type="PANTHER" id="PTHR48022:SF59">
    <property type="entry name" value="MAJOR FACILITATOR SUPERFAMILY (MFS) PROFILE DOMAIN-CONTAINING PROTEIN"/>
    <property type="match status" value="1"/>
</dbReference>
<comment type="subcellular location">
    <subcellularLocation>
        <location evidence="1">Membrane</location>
        <topology evidence="1">Multi-pass membrane protein</topology>
    </subcellularLocation>
</comment>
<dbReference type="PROSITE" id="PS00216">
    <property type="entry name" value="SUGAR_TRANSPORT_1"/>
    <property type="match status" value="1"/>
</dbReference>
<dbReference type="GO" id="GO:0005351">
    <property type="term" value="F:carbohydrate:proton symporter activity"/>
    <property type="evidence" value="ECO:0007669"/>
    <property type="project" value="TreeGrafter"/>
</dbReference>
<evidence type="ECO:0000256" key="1">
    <source>
        <dbReference type="ARBA" id="ARBA00004141"/>
    </source>
</evidence>
<dbReference type="VEuPathDB" id="FungiDB:ASPGLDRAFT_178270"/>
<dbReference type="PRINTS" id="PR00171">
    <property type="entry name" value="SUGRTRNSPORT"/>
</dbReference>
<dbReference type="SUPFAM" id="SSF103473">
    <property type="entry name" value="MFS general substrate transporter"/>
    <property type="match status" value="1"/>
</dbReference>
<dbReference type="AlphaFoldDB" id="A0A1L9V9U5"/>
<comment type="similarity">
    <text evidence="2">Belongs to the major facilitator superfamily. Sugar transporter (TC 2.A.1.1) family.</text>
</comment>
<dbReference type="InterPro" id="IPR003663">
    <property type="entry name" value="Sugar/inositol_transpt"/>
</dbReference>
<reference evidence="11" key="1">
    <citation type="journal article" date="2017" name="Genome Biol.">
        <title>Comparative genomics reveals high biological diversity and specific adaptations in the industrially and medically important fungal genus Aspergillus.</title>
        <authorList>
            <person name="de Vries R.P."/>
            <person name="Riley R."/>
            <person name="Wiebenga A."/>
            <person name="Aguilar-Osorio G."/>
            <person name="Amillis S."/>
            <person name="Uchima C.A."/>
            <person name="Anderluh G."/>
            <person name="Asadollahi M."/>
            <person name="Askin M."/>
            <person name="Barry K."/>
            <person name="Battaglia E."/>
            <person name="Bayram O."/>
            <person name="Benocci T."/>
            <person name="Braus-Stromeyer S.A."/>
            <person name="Caldana C."/>
            <person name="Canovas D."/>
            <person name="Cerqueira G.C."/>
            <person name="Chen F."/>
            <person name="Chen W."/>
            <person name="Choi C."/>
            <person name="Clum A."/>
            <person name="Dos Santos R.A."/>
            <person name="Damasio A.R."/>
            <person name="Diallinas G."/>
            <person name="Emri T."/>
            <person name="Fekete E."/>
            <person name="Flipphi M."/>
            <person name="Freyberg S."/>
            <person name="Gallo A."/>
            <person name="Gournas C."/>
            <person name="Habgood R."/>
            <person name="Hainaut M."/>
            <person name="Harispe M.L."/>
            <person name="Henrissat B."/>
            <person name="Hilden K.S."/>
            <person name="Hope R."/>
            <person name="Hossain A."/>
            <person name="Karabika E."/>
            <person name="Karaffa L."/>
            <person name="Karanyi Z."/>
            <person name="Krasevec N."/>
            <person name="Kuo A."/>
            <person name="Kusch H."/>
            <person name="LaButti K."/>
            <person name="Lagendijk E.L."/>
            <person name="Lapidus A."/>
            <person name="Levasseur A."/>
            <person name="Lindquist E."/>
            <person name="Lipzen A."/>
            <person name="Logrieco A.F."/>
            <person name="MacCabe A."/>
            <person name="Maekelae M.R."/>
            <person name="Malavazi I."/>
            <person name="Melin P."/>
            <person name="Meyer V."/>
            <person name="Mielnichuk N."/>
            <person name="Miskei M."/>
            <person name="Molnar A.P."/>
            <person name="Mule G."/>
            <person name="Ngan C.Y."/>
            <person name="Orejas M."/>
            <person name="Orosz E."/>
            <person name="Ouedraogo J.P."/>
            <person name="Overkamp K.M."/>
            <person name="Park H.-S."/>
            <person name="Perrone G."/>
            <person name="Piumi F."/>
            <person name="Punt P.J."/>
            <person name="Ram A.F."/>
            <person name="Ramon A."/>
            <person name="Rauscher S."/>
            <person name="Record E."/>
            <person name="Riano-Pachon D.M."/>
            <person name="Robert V."/>
            <person name="Roehrig J."/>
            <person name="Ruller R."/>
            <person name="Salamov A."/>
            <person name="Salih N.S."/>
            <person name="Samson R.A."/>
            <person name="Sandor E."/>
            <person name="Sanguinetti M."/>
            <person name="Schuetze T."/>
            <person name="Sepcic K."/>
            <person name="Shelest E."/>
            <person name="Sherlock G."/>
            <person name="Sophianopoulou V."/>
            <person name="Squina F.M."/>
            <person name="Sun H."/>
            <person name="Susca A."/>
            <person name="Todd R.B."/>
            <person name="Tsang A."/>
            <person name="Unkles S.E."/>
            <person name="van de Wiele N."/>
            <person name="van Rossen-Uffink D."/>
            <person name="Oliveira J.V."/>
            <person name="Vesth T.C."/>
            <person name="Visser J."/>
            <person name="Yu J.-H."/>
            <person name="Zhou M."/>
            <person name="Andersen M.R."/>
            <person name="Archer D.B."/>
            <person name="Baker S.E."/>
            <person name="Benoit I."/>
            <person name="Brakhage A.A."/>
            <person name="Braus G.H."/>
            <person name="Fischer R."/>
            <person name="Frisvad J.C."/>
            <person name="Goldman G.H."/>
            <person name="Houbraken J."/>
            <person name="Oakley B."/>
            <person name="Pocsi I."/>
            <person name="Scazzocchio C."/>
            <person name="Seiboth B."/>
            <person name="vanKuyk P.A."/>
            <person name="Wortman J."/>
            <person name="Dyer P.S."/>
            <person name="Grigoriev I.V."/>
        </authorList>
    </citation>
    <scope>NUCLEOTIDE SEQUENCE [LARGE SCALE GENOMIC DNA]</scope>
    <source>
        <strain evidence="11">CBS 516.65</strain>
    </source>
</reference>
<sequence>MGLKGIFRRSMLAEYSRKIKSAPRQLILSRSLLFSCMMYATAAIPLTWDQGSASTLPALLCFQEQFGISSESGASSTRNFVSLVYIGDAVGAALSFFINDRIGRLWSFRLYTTVWIIGQLVATFSPGSPALYASRIISGLGIGALSVTGPISIVELAPAEIRGLLAAWYSVCMGIALMVATFCVYGVELHIATSRLQYQVVWFAPCVFMFLWIVASFFLCESPRWLFLSHQDQGAVKTLIRLRCLPFDHPRVQQELRSIKESLQSETEACEVDDHSPSKIISIARETFTVLSNLRRLQQALILYALPQLSGGNSVTNYFIPILEIVGLAGNSTRNLFLNGMYTLSKFFFSLFASFFFIDALGRRNSLFVGVALQMISDIYLAVYIKVQQDGPVSYGASEAALASIFIHSFGYTIGLLTLPYVFGGELWPNRIRSFGAALSQTFHWLFHYAMTFALPSLLSRTNNWGAFIFFAAWCSVALLYVYLLVPEIAGLSVEEIDRIFNGPWQVFGRRSTLRQSHLVLEGQDLSQKSDESKEEPFPTTMSAQKESIEGQKHVVSH</sequence>
<feature type="transmembrane region" description="Helical" evidence="8">
    <location>
        <begin position="80"/>
        <end position="98"/>
    </location>
</feature>
<name>A0A1L9V9U5_ASPGL</name>
<proteinExistence type="inferred from homology"/>
<dbReference type="RefSeq" id="XP_022397368.1">
    <property type="nucleotide sequence ID" value="XM_022542920.1"/>
</dbReference>
<feature type="transmembrane region" description="Helical" evidence="8">
    <location>
        <begin position="465"/>
        <end position="486"/>
    </location>
</feature>
<evidence type="ECO:0000256" key="5">
    <source>
        <dbReference type="ARBA" id="ARBA00022989"/>
    </source>
</evidence>
<keyword evidence="3" id="KW-0813">Transport</keyword>
<dbReference type="Pfam" id="PF00083">
    <property type="entry name" value="Sugar_tr"/>
    <property type="match status" value="1"/>
</dbReference>
<dbReference type="InterPro" id="IPR005828">
    <property type="entry name" value="MFS_sugar_transport-like"/>
</dbReference>
<dbReference type="InterPro" id="IPR050360">
    <property type="entry name" value="MFS_Sugar_Transporters"/>
</dbReference>
<dbReference type="GeneID" id="34459181"/>
<dbReference type="Proteomes" id="UP000184300">
    <property type="component" value="Unassembled WGS sequence"/>
</dbReference>
<dbReference type="EMBL" id="KV878909">
    <property type="protein sequence ID" value="OJJ80670.1"/>
    <property type="molecule type" value="Genomic_DNA"/>
</dbReference>
<feature type="transmembrane region" description="Helical" evidence="8">
    <location>
        <begin position="132"/>
        <end position="154"/>
    </location>
</feature>
<evidence type="ECO:0000256" key="8">
    <source>
        <dbReference type="SAM" id="Phobius"/>
    </source>
</evidence>
<feature type="compositionally biased region" description="Basic and acidic residues" evidence="7">
    <location>
        <begin position="547"/>
        <end position="558"/>
    </location>
</feature>
<dbReference type="STRING" id="1160497.A0A1L9V9U5"/>
<protein>
    <recommendedName>
        <fullName evidence="9">Major facilitator superfamily (MFS) profile domain-containing protein</fullName>
    </recommendedName>
</protein>
<feature type="compositionally biased region" description="Basic and acidic residues" evidence="7">
    <location>
        <begin position="528"/>
        <end position="537"/>
    </location>
</feature>
<feature type="transmembrane region" description="Helical" evidence="8">
    <location>
        <begin position="365"/>
        <end position="385"/>
    </location>
</feature>
<evidence type="ECO:0000256" key="2">
    <source>
        <dbReference type="ARBA" id="ARBA00010992"/>
    </source>
</evidence>
<evidence type="ECO:0000256" key="6">
    <source>
        <dbReference type="ARBA" id="ARBA00023136"/>
    </source>
</evidence>
<feature type="transmembrane region" description="Helical" evidence="8">
    <location>
        <begin position="340"/>
        <end position="358"/>
    </location>
</feature>
<gene>
    <name evidence="10" type="ORF">ASPGLDRAFT_178270</name>
</gene>
<keyword evidence="6 8" id="KW-0472">Membrane</keyword>
<feature type="transmembrane region" description="Helical" evidence="8">
    <location>
        <begin position="199"/>
        <end position="220"/>
    </location>
</feature>
<evidence type="ECO:0000259" key="9">
    <source>
        <dbReference type="PROSITE" id="PS50850"/>
    </source>
</evidence>
<dbReference type="GO" id="GO:0016020">
    <property type="term" value="C:membrane"/>
    <property type="evidence" value="ECO:0007669"/>
    <property type="project" value="UniProtKB-SubCell"/>
</dbReference>
<keyword evidence="11" id="KW-1185">Reference proteome</keyword>
<feature type="transmembrane region" description="Helical" evidence="8">
    <location>
        <begin position="435"/>
        <end position="459"/>
    </location>
</feature>
<keyword evidence="5 8" id="KW-1133">Transmembrane helix</keyword>
<dbReference type="Gene3D" id="1.20.1250.20">
    <property type="entry name" value="MFS general substrate transporter like domains"/>
    <property type="match status" value="1"/>
</dbReference>
<keyword evidence="4 8" id="KW-0812">Transmembrane</keyword>
<feature type="transmembrane region" description="Helical" evidence="8">
    <location>
        <begin position="405"/>
        <end position="423"/>
    </location>
</feature>
<dbReference type="InterPro" id="IPR020846">
    <property type="entry name" value="MFS_dom"/>
</dbReference>
<dbReference type="InterPro" id="IPR005829">
    <property type="entry name" value="Sugar_transporter_CS"/>
</dbReference>
<feature type="region of interest" description="Disordered" evidence="7">
    <location>
        <begin position="525"/>
        <end position="558"/>
    </location>
</feature>
<evidence type="ECO:0000313" key="11">
    <source>
        <dbReference type="Proteomes" id="UP000184300"/>
    </source>
</evidence>
<feature type="domain" description="Major facilitator superfamily (MFS) profile" evidence="9">
    <location>
        <begin position="35"/>
        <end position="490"/>
    </location>
</feature>
<dbReference type="PANTHER" id="PTHR48022">
    <property type="entry name" value="PLASTIDIC GLUCOSE TRANSPORTER 4"/>
    <property type="match status" value="1"/>
</dbReference>
<evidence type="ECO:0000256" key="4">
    <source>
        <dbReference type="ARBA" id="ARBA00022692"/>
    </source>
</evidence>
<evidence type="ECO:0000256" key="7">
    <source>
        <dbReference type="SAM" id="MobiDB-lite"/>
    </source>
</evidence>
<feature type="transmembrane region" description="Helical" evidence="8">
    <location>
        <begin position="27"/>
        <end position="48"/>
    </location>
</feature>